<evidence type="ECO:0000259" key="2">
    <source>
        <dbReference type="PROSITE" id="PS50011"/>
    </source>
</evidence>
<dbReference type="InterPro" id="IPR056822">
    <property type="entry name" value="TEN_NHL"/>
</dbReference>
<keyword evidence="4" id="KW-1185">Reference proteome</keyword>
<reference evidence="3 4" key="1">
    <citation type="journal article" date="2010" name="Cell">
        <title>The genome of Naegleria gruberi illuminates early eukaryotic versatility.</title>
        <authorList>
            <person name="Fritz-Laylin L.K."/>
            <person name="Prochnik S.E."/>
            <person name="Ginger M.L."/>
            <person name="Dacks J.B."/>
            <person name="Carpenter M.L."/>
            <person name="Field M.C."/>
            <person name="Kuo A."/>
            <person name="Paredez A."/>
            <person name="Chapman J."/>
            <person name="Pham J."/>
            <person name="Shu S."/>
            <person name="Neupane R."/>
            <person name="Cipriano M."/>
            <person name="Mancuso J."/>
            <person name="Tu H."/>
            <person name="Salamov A."/>
            <person name="Lindquist E."/>
            <person name="Shapiro H."/>
            <person name="Lucas S."/>
            <person name="Grigoriev I.V."/>
            <person name="Cande W.Z."/>
            <person name="Fulton C."/>
            <person name="Rokhsar D.S."/>
            <person name="Dawson S.C."/>
        </authorList>
    </citation>
    <scope>NUCLEOTIDE SEQUENCE [LARGE SCALE GENOMIC DNA]</scope>
    <source>
        <strain evidence="3 4">NEG-M</strain>
    </source>
</reference>
<gene>
    <name evidence="3" type="ORF">NAEGRDRAFT_72652</name>
</gene>
<dbReference type="PROSITE" id="PS50011">
    <property type="entry name" value="PROTEIN_KINASE_DOM"/>
    <property type="match status" value="1"/>
</dbReference>
<dbReference type="Pfam" id="PF25021">
    <property type="entry name" value="TEN_NHL"/>
    <property type="match status" value="1"/>
</dbReference>
<dbReference type="GO" id="GO:0004674">
    <property type="term" value="F:protein serine/threonine kinase activity"/>
    <property type="evidence" value="ECO:0007669"/>
    <property type="project" value="TreeGrafter"/>
</dbReference>
<feature type="transmembrane region" description="Helical" evidence="1">
    <location>
        <begin position="888"/>
        <end position="918"/>
    </location>
</feature>
<dbReference type="EMBL" id="GG738899">
    <property type="protein sequence ID" value="EFC39508.1"/>
    <property type="molecule type" value="Genomic_DNA"/>
</dbReference>
<dbReference type="Gene3D" id="2.10.25.10">
    <property type="entry name" value="Laminin"/>
    <property type="match status" value="1"/>
</dbReference>
<dbReference type="STRING" id="5762.D2VUG2"/>
<dbReference type="VEuPathDB" id="AmoebaDB:NAEGRDRAFT_72652"/>
<dbReference type="Pfam" id="PF00069">
    <property type="entry name" value="Pkinase"/>
    <property type="match status" value="1"/>
</dbReference>
<dbReference type="GeneID" id="8850870"/>
<dbReference type="SUPFAM" id="SSF101898">
    <property type="entry name" value="NHL repeat"/>
    <property type="match status" value="2"/>
</dbReference>
<dbReference type="InterPro" id="IPR011009">
    <property type="entry name" value="Kinase-like_dom_sf"/>
</dbReference>
<dbReference type="Proteomes" id="UP000006671">
    <property type="component" value="Unassembled WGS sequence"/>
</dbReference>
<dbReference type="InterPro" id="IPR053235">
    <property type="entry name" value="Ser_Thr_kinase"/>
</dbReference>
<dbReference type="PROSITE" id="PS00108">
    <property type="entry name" value="PROTEIN_KINASE_ST"/>
    <property type="match status" value="1"/>
</dbReference>
<name>D2VUG2_NAEGR</name>
<proteinExistence type="predicted"/>
<dbReference type="Gene3D" id="2.120.10.30">
    <property type="entry name" value="TolB, C-terminal domain"/>
    <property type="match status" value="4"/>
</dbReference>
<dbReference type="SMART" id="SM00220">
    <property type="entry name" value="S_TKc"/>
    <property type="match status" value="1"/>
</dbReference>
<evidence type="ECO:0000313" key="3">
    <source>
        <dbReference type="EMBL" id="EFC39508.1"/>
    </source>
</evidence>
<dbReference type="SUPFAM" id="SSF63829">
    <property type="entry name" value="Calcium-dependent phosphotriesterase"/>
    <property type="match status" value="1"/>
</dbReference>
<dbReference type="RefSeq" id="XP_002672252.1">
    <property type="nucleotide sequence ID" value="XM_002672206.1"/>
</dbReference>
<keyword evidence="1" id="KW-0472">Membrane</keyword>
<dbReference type="AlphaFoldDB" id="D2VUG2"/>
<protein>
    <submittedName>
        <fullName evidence="3">Predicted protein</fullName>
    </submittedName>
</protein>
<organism evidence="4">
    <name type="scientific">Naegleria gruberi</name>
    <name type="common">Amoeba</name>
    <dbReference type="NCBI Taxonomy" id="5762"/>
    <lineage>
        <taxon>Eukaryota</taxon>
        <taxon>Discoba</taxon>
        <taxon>Heterolobosea</taxon>
        <taxon>Tetramitia</taxon>
        <taxon>Eutetramitia</taxon>
        <taxon>Vahlkampfiidae</taxon>
        <taxon>Naegleria</taxon>
    </lineage>
</organism>
<feature type="domain" description="Protein kinase" evidence="2">
    <location>
        <begin position="982"/>
        <end position="1238"/>
    </location>
</feature>
<dbReference type="InterPro" id="IPR000719">
    <property type="entry name" value="Prot_kinase_dom"/>
</dbReference>
<accession>D2VUG2</accession>
<dbReference type="InterPro" id="IPR011042">
    <property type="entry name" value="6-blade_b-propeller_TolB-like"/>
</dbReference>
<dbReference type="Gene3D" id="1.10.510.10">
    <property type="entry name" value="Transferase(Phosphotransferase) domain 1"/>
    <property type="match status" value="1"/>
</dbReference>
<dbReference type="SUPFAM" id="SSF56112">
    <property type="entry name" value="Protein kinase-like (PK-like)"/>
    <property type="match status" value="1"/>
</dbReference>
<dbReference type="GO" id="GO:0005737">
    <property type="term" value="C:cytoplasm"/>
    <property type="evidence" value="ECO:0007669"/>
    <property type="project" value="TreeGrafter"/>
</dbReference>
<dbReference type="InParanoid" id="D2VUG2"/>
<dbReference type="InterPro" id="IPR008271">
    <property type="entry name" value="Ser/Thr_kinase_AS"/>
</dbReference>
<dbReference type="KEGG" id="ngr:NAEGRDRAFT_72652"/>
<sequence>MSGSSLDTIYVSTGKQIFNFTSDLLSKVTIVAGTFVDSWNGDGNALVTNLKNPRGLFVVERNGGELYFVEEENHIIRKLSFVTNNITTIAGNGTAGYSDGVATLSMLNYPHSVHVSNTTGEIYIADTFNCKLRRVFNGQMETIAGYNGCGFDVDGKRATETKLNYPQAIRVSNNEVYFADSANNRIRKITTDGSITTIAGNGMQHFDTEFFLYNPTSIEVSSDGNVYFLEKNNQKIRVIEQNYVHNFAGFSPNTERIQSLGQGFVYMAETQLLTACRGIAVDLEGNIYMSESYANRVLKLDISTKTLKIVVGADSGLAGFLSDIDGMAGTKTLLNFPQSLVMDSSYQSLYISDSNNHRVIRYNISSDTVYRVAGNGTAGYNGEGLAINCQLNNPNGLFYNNGILYISDTGNRRIRIVSNGIVSNIDYLFKAPTSIYVETIQSQTSIFVTDGNSVAIIIENIFQYLTTFPYKVTNMGRYKGMSFYTNSEDGYLTNAGNTQIGTVPGFDDNKLRYPTAFTVDQNGTLIICDSGNQLIRKYNDTTSKLSTIAGYGAVYREYNGEDPQFVDLSANLAMSGNNLILYSQSENLVLQYNLQSKGVKNLIGPCLGGYYNSEFDNRKTKLSGISGITKCRCIVRAFTDTITFDLFGSGSSVVNNRLTDIPRPKLIVPYKEGGYLFFSDNILIRLASNNTISKVAGGGTRSSDGSLATDFIISSAVSLSYDSLSDSIYYVDTVGIRKIDSNGIVTTVYIPQQAVSTLYVSNINGIVYFAENGRLKKLNKEGKVDIIMVFYSNPNSIVVSESTGEIFFANARTVYKISVNCPTGYFISNFENCLPICYGKNSSDACNGIERGQCVSPNQCNCTLNYSGNECSQLRISPESSKQQETQVVLIATLVPILSVFLLIVIIVILIIILIFYFRKKKKSNENLNLEMIESKNDITATDFPESEASIFFRPTMEFQSVSSSTNGTSSSSSSFDPLSRFKDMVKIGSGGFGSVFRAFDVKTNSFKALKAIKFQSYSELNQFMKEGLQLLNMAHPNIIKVNDMFVDKNELLVIEMEYYDKGDLTSLLKVQISETLLKSVLFQMLNALEYIHEEKKLIHRDVKESNIFIKELTQDYIQVVLADFGLARDNSLSANNSYCGTPMFLSPELGLGASYGFNTDVYSLGVTIYQLMTHDTTTAISHLHFSKDSSQVKQILTENMQKPNIYSTELIELVIEMVGKDSATRPQARQLLKYPYFK</sequence>
<evidence type="ECO:0000313" key="4">
    <source>
        <dbReference type="Proteomes" id="UP000006671"/>
    </source>
</evidence>
<dbReference type="PANTHER" id="PTHR24361">
    <property type="entry name" value="MITOGEN-ACTIVATED KINASE KINASE KINASE"/>
    <property type="match status" value="1"/>
</dbReference>
<keyword evidence="1" id="KW-1133">Transmembrane helix</keyword>
<dbReference type="OrthoDB" id="541276at2759"/>
<dbReference type="GO" id="GO:0005524">
    <property type="term" value="F:ATP binding"/>
    <property type="evidence" value="ECO:0007669"/>
    <property type="project" value="InterPro"/>
</dbReference>
<keyword evidence="1" id="KW-0812">Transmembrane</keyword>
<dbReference type="eggNOG" id="KOG0201">
    <property type="taxonomic scope" value="Eukaryota"/>
</dbReference>
<evidence type="ECO:0000256" key="1">
    <source>
        <dbReference type="SAM" id="Phobius"/>
    </source>
</evidence>